<sequence length="190" mass="22049">MGAAVKQCFVDKKYYDIQKKKILYNDRLLEHIICQDVMNIVMHADSVPVNVLPANNKCLVHDNLEIEPLEQENDHLFELLLSQDIVHICVNSLATRNECCEMQQSFIHEYNENLVLKAELAKKEHMVEKKVFDEVEFFKINEWQVKLNAKDVSIANLRKHIENFKGKNMVEKAAPPNNAKVIDPGMFKLD</sequence>
<dbReference type="EMBL" id="BQNB010013940">
    <property type="protein sequence ID" value="GJT22069.1"/>
    <property type="molecule type" value="Genomic_DNA"/>
</dbReference>
<reference evidence="1" key="2">
    <citation type="submission" date="2022-01" db="EMBL/GenBank/DDBJ databases">
        <authorList>
            <person name="Yamashiro T."/>
            <person name="Shiraishi A."/>
            <person name="Satake H."/>
            <person name="Nakayama K."/>
        </authorList>
    </citation>
    <scope>NUCLEOTIDE SEQUENCE</scope>
</reference>
<accession>A0ABQ5C695</accession>
<comment type="caution">
    <text evidence="1">The sequence shown here is derived from an EMBL/GenBank/DDBJ whole genome shotgun (WGS) entry which is preliminary data.</text>
</comment>
<organism evidence="1 2">
    <name type="scientific">Tanacetum coccineum</name>
    <dbReference type="NCBI Taxonomy" id="301880"/>
    <lineage>
        <taxon>Eukaryota</taxon>
        <taxon>Viridiplantae</taxon>
        <taxon>Streptophyta</taxon>
        <taxon>Embryophyta</taxon>
        <taxon>Tracheophyta</taxon>
        <taxon>Spermatophyta</taxon>
        <taxon>Magnoliopsida</taxon>
        <taxon>eudicotyledons</taxon>
        <taxon>Gunneridae</taxon>
        <taxon>Pentapetalae</taxon>
        <taxon>asterids</taxon>
        <taxon>campanulids</taxon>
        <taxon>Asterales</taxon>
        <taxon>Asteraceae</taxon>
        <taxon>Asteroideae</taxon>
        <taxon>Anthemideae</taxon>
        <taxon>Anthemidinae</taxon>
        <taxon>Tanacetum</taxon>
    </lineage>
</organism>
<gene>
    <name evidence="1" type="ORF">Tco_0892006</name>
</gene>
<protein>
    <submittedName>
        <fullName evidence="1">Uncharacterized protein</fullName>
    </submittedName>
</protein>
<dbReference type="Proteomes" id="UP001151760">
    <property type="component" value="Unassembled WGS sequence"/>
</dbReference>
<reference evidence="1" key="1">
    <citation type="journal article" date="2022" name="Int. J. Mol. Sci.">
        <title>Draft Genome of Tanacetum Coccineum: Genomic Comparison of Closely Related Tanacetum-Family Plants.</title>
        <authorList>
            <person name="Yamashiro T."/>
            <person name="Shiraishi A."/>
            <person name="Nakayama K."/>
            <person name="Satake H."/>
        </authorList>
    </citation>
    <scope>NUCLEOTIDE SEQUENCE</scope>
</reference>
<proteinExistence type="predicted"/>
<evidence type="ECO:0000313" key="1">
    <source>
        <dbReference type="EMBL" id="GJT22069.1"/>
    </source>
</evidence>
<name>A0ABQ5C695_9ASTR</name>
<keyword evidence="2" id="KW-1185">Reference proteome</keyword>
<evidence type="ECO:0000313" key="2">
    <source>
        <dbReference type="Proteomes" id="UP001151760"/>
    </source>
</evidence>